<comment type="caution">
    <text evidence="2">The sequence shown here is derived from an EMBL/GenBank/DDBJ whole genome shotgun (WGS) entry which is preliminary data.</text>
</comment>
<proteinExistence type="predicted"/>
<dbReference type="EMBL" id="MVBM01000008">
    <property type="protein sequence ID" value="OOK67281.1"/>
    <property type="molecule type" value="Genomic_DNA"/>
</dbReference>
<organism evidence="2 3">
    <name type="scientific">Mycobacterium kansasii</name>
    <dbReference type="NCBI Taxonomy" id="1768"/>
    <lineage>
        <taxon>Bacteria</taxon>
        <taxon>Bacillati</taxon>
        <taxon>Actinomycetota</taxon>
        <taxon>Actinomycetes</taxon>
        <taxon>Mycobacteriales</taxon>
        <taxon>Mycobacteriaceae</taxon>
        <taxon>Mycobacterium</taxon>
    </lineage>
</organism>
<dbReference type="AlphaFoldDB" id="A0A1V3WLY1"/>
<evidence type="ECO:0000256" key="1">
    <source>
        <dbReference type="SAM" id="MobiDB-lite"/>
    </source>
</evidence>
<gene>
    <name evidence="2" type="ORF">BZL30_7859</name>
</gene>
<dbReference type="Proteomes" id="UP000189229">
    <property type="component" value="Unassembled WGS sequence"/>
</dbReference>
<evidence type="ECO:0000313" key="3">
    <source>
        <dbReference type="Proteomes" id="UP000189229"/>
    </source>
</evidence>
<evidence type="ECO:0000313" key="2">
    <source>
        <dbReference type="EMBL" id="OOK67281.1"/>
    </source>
</evidence>
<accession>A0A1V3WLY1</accession>
<protein>
    <submittedName>
        <fullName evidence="2">Uncharacterized protein</fullName>
    </submittedName>
</protein>
<feature type="region of interest" description="Disordered" evidence="1">
    <location>
        <begin position="1"/>
        <end position="43"/>
    </location>
</feature>
<sequence length="43" mass="4098">MTEPPAGGPSPASAPVNGSPPQPATNGSTPCEIAADELPKAGQ</sequence>
<reference evidence="2 3" key="1">
    <citation type="submission" date="2017-02" db="EMBL/GenBank/DDBJ databases">
        <title>Complete genome sequences of Mycobacterium kansasii strains isolated from rhesus macaques.</title>
        <authorList>
            <person name="Panda A."/>
            <person name="Nagaraj S."/>
            <person name="Zhao X."/>
            <person name="Tettelin H."/>
            <person name="Detolla L.J."/>
        </authorList>
    </citation>
    <scope>NUCLEOTIDE SEQUENCE [LARGE SCALE GENOMIC DNA]</scope>
    <source>
        <strain evidence="2 3">11-3813</strain>
    </source>
</reference>
<name>A0A1V3WLY1_MYCKA</name>